<dbReference type="PANTHER" id="PTHR10367:SF17">
    <property type="entry name" value="MRNA-CAPPING ENZYME"/>
    <property type="match status" value="1"/>
</dbReference>
<evidence type="ECO:0000259" key="1">
    <source>
        <dbReference type="Pfam" id="PF01331"/>
    </source>
</evidence>
<feature type="domain" description="mRNA capping enzyme adenylation" evidence="1">
    <location>
        <begin position="369"/>
        <end position="531"/>
    </location>
</feature>
<dbReference type="Proteomes" id="UP001162029">
    <property type="component" value="Unassembled WGS sequence"/>
</dbReference>
<dbReference type="PANTHER" id="PTHR10367">
    <property type="entry name" value="MRNA-CAPPING ENZYME"/>
    <property type="match status" value="1"/>
</dbReference>
<proteinExistence type="predicted"/>
<organism evidence="2 3">
    <name type="scientific">Peronospora destructor</name>
    <dbReference type="NCBI Taxonomy" id="86335"/>
    <lineage>
        <taxon>Eukaryota</taxon>
        <taxon>Sar</taxon>
        <taxon>Stramenopiles</taxon>
        <taxon>Oomycota</taxon>
        <taxon>Peronosporomycetes</taxon>
        <taxon>Peronosporales</taxon>
        <taxon>Peronosporaceae</taxon>
        <taxon>Peronospora</taxon>
    </lineage>
</organism>
<gene>
    <name evidence="2" type="ORF">PDE001_LOCUS11673</name>
</gene>
<dbReference type="InterPro" id="IPR001339">
    <property type="entry name" value="mRNA_cap_enzyme_adenylation"/>
</dbReference>
<dbReference type="GO" id="GO:0006370">
    <property type="term" value="P:7-methylguanosine mRNA capping"/>
    <property type="evidence" value="ECO:0007669"/>
    <property type="project" value="InterPro"/>
</dbReference>
<dbReference type="AlphaFoldDB" id="A0AAV0VBZ8"/>
<reference evidence="2" key="1">
    <citation type="submission" date="2022-12" db="EMBL/GenBank/DDBJ databases">
        <authorList>
            <person name="Webb A."/>
        </authorList>
    </citation>
    <scope>NUCLEOTIDE SEQUENCE</scope>
    <source>
        <strain evidence="2">Pd1</strain>
    </source>
</reference>
<dbReference type="FunFam" id="3.90.190.10:FF:000256">
    <property type="entry name" value="mRNA capping enzyme, C-terminal domain containing protein"/>
    <property type="match status" value="1"/>
</dbReference>
<dbReference type="EMBL" id="CANTFM010002614">
    <property type="protein sequence ID" value="CAI5746707.1"/>
    <property type="molecule type" value="Genomic_DNA"/>
</dbReference>
<dbReference type="SUPFAM" id="SSF56091">
    <property type="entry name" value="DNA ligase/mRNA capping enzyme, catalytic domain"/>
    <property type="match status" value="1"/>
</dbReference>
<dbReference type="Gene3D" id="3.30.470.30">
    <property type="entry name" value="DNA ligase/mRNA capping enzyme"/>
    <property type="match status" value="1"/>
</dbReference>
<evidence type="ECO:0000313" key="2">
    <source>
        <dbReference type="EMBL" id="CAI5746707.1"/>
    </source>
</evidence>
<name>A0AAV0VBZ8_9STRA</name>
<dbReference type="InterPro" id="IPR051029">
    <property type="entry name" value="mRNA_Capping_Enz/RNA_Phosphat"/>
</dbReference>
<dbReference type="CDD" id="cd07895">
    <property type="entry name" value="Adenylation_mRNA_capping"/>
    <property type="match status" value="1"/>
</dbReference>
<dbReference type="Gene3D" id="3.90.190.10">
    <property type="entry name" value="Protein tyrosine phosphatase superfamily"/>
    <property type="match status" value="1"/>
</dbReference>
<dbReference type="GO" id="GO:0005524">
    <property type="term" value="F:ATP binding"/>
    <property type="evidence" value="ECO:0007669"/>
    <property type="project" value="InterPro"/>
</dbReference>
<dbReference type="SUPFAM" id="SSF52799">
    <property type="entry name" value="(Phosphotyrosine protein) phosphatases II"/>
    <property type="match status" value="1"/>
</dbReference>
<dbReference type="GO" id="GO:0004484">
    <property type="term" value="F:mRNA guanylyltransferase activity"/>
    <property type="evidence" value="ECO:0007669"/>
    <property type="project" value="InterPro"/>
</dbReference>
<accession>A0AAV0VBZ8</accession>
<comment type="caution">
    <text evidence="2">The sequence shown here is derived from an EMBL/GenBank/DDBJ whole genome shotgun (WGS) entry which is preliminary data.</text>
</comment>
<sequence>MSDDATRAEVAAKLRAAQLKTVMAGGRKLLRWEATRWQQFERIPQYTTRVKSAPILPIRAPLSSIYEIHLSATKSYTPSALMERLIADTRSGSVVNVGLVIDATGSDIFLHDVKYWDDWDVQYVKLRVDTIGGEKEDRDVYDDKMAEAFCKEVERHLEGDRKDMDVAVFGAEGYNLVGFLVVSFLVEKCGLNLNAATEEFSASTPPGIYSRHFLERLYRNYFSTLPRKSEVPVGNAVITEEDRLNTFVRKKKAVVPVDLPAHDLPASNGRATTTSGLPTAPVYKAPMYIPPNRQEQRPAKRRKIRSWVDEAKPLTYGETLAISSEEHQNLVKSLEKLTGIDGFPGCETIPFTATHVAEGAYKRKGGLTKAYLVTWRARGRRCLLYVTADGTYVVSRNMTFAKVKMKFPRRRTLSEFQVNTLIDGLIVEDQDHDTRVARYLAFDVLFLEGTPIWQKKLEKRLQCLQNEIIVPRKNDKSFDYMKEPFRVRMKDHFRLDKTEYMLTKFAKSVTHEVDGVIYTPTEAPYNLGGFECEEPIFKFVASEGGGIPGLDGSISEHRLLQYIDSMPK</sequence>
<dbReference type="InterPro" id="IPR029021">
    <property type="entry name" value="Prot-tyrosine_phosphatase-like"/>
</dbReference>
<keyword evidence="3" id="KW-1185">Reference proteome</keyword>
<dbReference type="Pfam" id="PF01331">
    <property type="entry name" value="mRNA_cap_enzyme"/>
    <property type="match status" value="1"/>
</dbReference>
<evidence type="ECO:0000313" key="3">
    <source>
        <dbReference type="Proteomes" id="UP001162029"/>
    </source>
</evidence>
<protein>
    <recommendedName>
        <fullName evidence="1">mRNA capping enzyme adenylation domain-containing protein</fullName>
    </recommendedName>
</protein>